<feature type="transmembrane region" description="Helical" evidence="5">
    <location>
        <begin position="207"/>
        <end position="228"/>
    </location>
</feature>
<feature type="transmembrane region" description="Helical" evidence="5">
    <location>
        <begin position="97"/>
        <end position="116"/>
    </location>
</feature>
<dbReference type="CDD" id="cd17393">
    <property type="entry name" value="MFS_MosC_like"/>
    <property type="match status" value="1"/>
</dbReference>
<evidence type="ECO:0000256" key="4">
    <source>
        <dbReference type="ARBA" id="ARBA00023136"/>
    </source>
</evidence>
<feature type="transmembrane region" description="Helical" evidence="5">
    <location>
        <begin position="137"/>
        <end position="158"/>
    </location>
</feature>
<dbReference type="RefSeq" id="WP_379158813.1">
    <property type="nucleotide sequence ID" value="NZ_JBHSRJ010000009.1"/>
</dbReference>
<protein>
    <submittedName>
        <fullName evidence="7">MFS transporter</fullName>
    </submittedName>
</protein>
<evidence type="ECO:0000256" key="1">
    <source>
        <dbReference type="ARBA" id="ARBA00004651"/>
    </source>
</evidence>
<dbReference type="InterPro" id="IPR020846">
    <property type="entry name" value="MFS_dom"/>
</dbReference>
<keyword evidence="8" id="KW-1185">Reference proteome</keyword>
<reference evidence="8" key="1">
    <citation type="journal article" date="2019" name="Int. J. Syst. Evol. Microbiol.">
        <title>The Global Catalogue of Microorganisms (GCM) 10K type strain sequencing project: providing services to taxonomists for standard genome sequencing and annotation.</title>
        <authorList>
            <consortium name="The Broad Institute Genomics Platform"/>
            <consortium name="The Broad Institute Genome Sequencing Center for Infectious Disease"/>
            <person name="Wu L."/>
            <person name="Ma J."/>
        </authorList>
    </citation>
    <scope>NUCLEOTIDE SEQUENCE [LARGE SCALE GENOMIC DNA]</scope>
    <source>
        <strain evidence="8">CCUG 54522</strain>
    </source>
</reference>
<comment type="caution">
    <text evidence="7">The sequence shown here is derived from an EMBL/GenBank/DDBJ whole genome shotgun (WGS) entry which is preliminary data.</text>
</comment>
<feature type="domain" description="Major facilitator superfamily (MFS) profile" evidence="6">
    <location>
        <begin position="7"/>
        <end position="383"/>
    </location>
</feature>
<feature type="transmembrane region" description="Helical" evidence="5">
    <location>
        <begin position="273"/>
        <end position="295"/>
    </location>
</feature>
<dbReference type="PROSITE" id="PS50850">
    <property type="entry name" value="MFS"/>
    <property type="match status" value="1"/>
</dbReference>
<dbReference type="Proteomes" id="UP001596135">
    <property type="component" value="Unassembled WGS sequence"/>
</dbReference>
<proteinExistence type="predicted"/>
<dbReference type="SUPFAM" id="SSF103473">
    <property type="entry name" value="MFS general substrate transporter"/>
    <property type="match status" value="1"/>
</dbReference>
<dbReference type="PANTHER" id="PTHR23514">
    <property type="entry name" value="BYPASS OF STOP CODON PROTEIN 6"/>
    <property type="match status" value="1"/>
</dbReference>
<comment type="subcellular location">
    <subcellularLocation>
        <location evidence="1">Cell membrane</location>
        <topology evidence="1">Multi-pass membrane protein</topology>
    </subcellularLocation>
</comment>
<sequence>MPSLIHTRNAVALSFALNGFCFATMVSRLPDIRSGLDLDNGSLGLLLLAISIGSVIALPLSGRLIDRYSATAVTRLGAVLVASGLLVAMTGVVTDTVALTVVGFFVDGIGIAVWDVSMNVEAAEVERRFGRTMMPRFHAGWSIGSFAGAAIGIPMAALHTPLLLHVPVFAAAAAIGSWWAAGAYLPPTVTHEDKQAVACSPWREPRTLAIGVMVLAFALSEGAANDWLSLALIDGYDVRHWVGVAGFTLFVSSMFVGRLTGPVFLDRYGRAPVLWGSAAAAFVGILLVVFGGSVVLVAAGIVVWGLGASLGFPVGMSAAADDPLRAARRVSVVSTIGYTAFLAGPPLLGLLADHVGTLETLLVIAGLMIPAALTVFAARPVKPAETEPVAS</sequence>
<evidence type="ECO:0000256" key="5">
    <source>
        <dbReference type="SAM" id="Phobius"/>
    </source>
</evidence>
<feature type="transmembrane region" description="Helical" evidence="5">
    <location>
        <begin position="332"/>
        <end position="352"/>
    </location>
</feature>
<evidence type="ECO:0000259" key="6">
    <source>
        <dbReference type="PROSITE" id="PS50850"/>
    </source>
</evidence>
<feature type="transmembrane region" description="Helical" evidence="5">
    <location>
        <begin position="240"/>
        <end position="261"/>
    </location>
</feature>
<dbReference type="Gene3D" id="1.20.1250.20">
    <property type="entry name" value="MFS general substrate transporter like domains"/>
    <property type="match status" value="2"/>
</dbReference>
<feature type="transmembrane region" description="Helical" evidence="5">
    <location>
        <begin position="72"/>
        <end position="91"/>
    </location>
</feature>
<evidence type="ECO:0000256" key="2">
    <source>
        <dbReference type="ARBA" id="ARBA00022692"/>
    </source>
</evidence>
<dbReference type="InterPro" id="IPR011701">
    <property type="entry name" value="MFS"/>
</dbReference>
<organism evidence="7 8">
    <name type="scientific">Nocardioides hankookensis</name>
    <dbReference type="NCBI Taxonomy" id="443157"/>
    <lineage>
        <taxon>Bacteria</taxon>
        <taxon>Bacillati</taxon>
        <taxon>Actinomycetota</taxon>
        <taxon>Actinomycetes</taxon>
        <taxon>Propionibacteriales</taxon>
        <taxon>Nocardioidaceae</taxon>
        <taxon>Nocardioides</taxon>
    </lineage>
</organism>
<dbReference type="EMBL" id="JBHSRJ010000009">
    <property type="protein sequence ID" value="MFC6045496.1"/>
    <property type="molecule type" value="Genomic_DNA"/>
</dbReference>
<dbReference type="InterPro" id="IPR036259">
    <property type="entry name" value="MFS_trans_sf"/>
</dbReference>
<feature type="transmembrane region" description="Helical" evidence="5">
    <location>
        <begin position="301"/>
        <end position="320"/>
    </location>
</feature>
<evidence type="ECO:0000313" key="8">
    <source>
        <dbReference type="Proteomes" id="UP001596135"/>
    </source>
</evidence>
<accession>A0ABW1LNH4</accession>
<dbReference type="PANTHER" id="PTHR23514:SF13">
    <property type="entry name" value="INNER MEMBRANE PROTEIN YBJJ"/>
    <property type="match status" value="1"/>
</dbReference>
<name>A0ABW1LNH4_9ACTN</name>
<evidence type="ECO:0000256" key="3">
    <source>
        <dbReference type="ARBA" id="ARBA00022989"/>
    </source>
</evidence>
<gene>
    <name evidence="7" type="ORF">ACFPYL_20590</name>
</gene>
<keyword evidence="2 5" id="KW-0812">Transmembrane</keyword>
<keyword evidence="3 5" id="KW-1133">Transmembrane helix</keyword>
<dbReference type="Pfam" id="PF07690">
    <property type="entry name" value="MFS_1"/>
    <property type="match status" value="1"/>
</dbReference>
<keyword evidence="4 5" id="KW-0472">Membrane</keyword>
<feature type="transmembrane region" description="Helical" evidence="5">
    <location>
        <begin position="358"/>
        <end position="378"/>
    </location>
</feature>
<feature type="transmembrane region" description="Helical" evidence="5">
    <location>
        <begin position="164"/>
        <end position="186"/>
    </location>
</feature>
<dbReference type="InterPro" id="IPR051788">
    <property type="entry name" value="MFS_Transporter"/>
</dbReference>
<feature type="transmembrane region" description="Helical" evidence="5">
    <location>
        <begin position="41"/>
        <end position="60"/>
    </location>
</feature>
<feature type="transmembrane region" description="Helical" evidence="5">
    <location>
        <begin position="12"/>
        <end position="29"/>
    </location>
</feature>
<evidence type="ECO:0000313" key="7">
    <source>
        <dbReference type="EMBL" id="MFC6045496.1"/>
    </source>
</evidence>